<keyword evidence="2 5" id="KW-0812">Transmembrane</keyword>
<dbReference type="EMBL" id="FNXF01000003">
    <property type="protein sequence ID" value="SEH70877.1"/>
    <property type="molecule type" value="Genomic_DNA"/>
</dbReference>
<feature type="transmembrane region" description="Helical" evidence="5">
    <location>
        <begin position="233"/>
        <end position="253"/>
    </location>
</feature>
<proteinExistence type="predicted"/>
<dbReference type="PANTHER" id="PTHR10361">
    <property type="entry name" value="SODIUM-BILE ACID COTRANSPORTER"/>
    <property type="match status" value="1"/>
</dbReference>
<name>A0A1H6K707_9GAMM</name>
<keyword evidence="3 5" id="KW-1133">Transmembrane helix</keyword>
<comment type="subcellular location">
    <subcellularLocation>
        <location evidence="1">Membrane</location>
        <topology evidence="1">Multi-pass membrane protein</topology>
    </subcellularLocation>
</comment>
<reference evidence="7" key="1">
    <citation type="submission" date="2016-10" db="EMBL/GenBank/DDBJ databases">
        <authorList>
            <person name="Varghese N."/>
            <person name="Submissions S."/>
        </authorList>
    </citation>
    <scope>NUCLEOTIDE SEQUENCE [LARGE SCALE GENOMIC DNA]</scope>
    <source>
        <strain evidence="7">DSM 17616</strain>
    </source>
</reference>
<evidence type="ECO:0000256" key="4">
    <source>
        <dbReference type="ARBA" id="ARBA00023136"/>
    </source>
</evidence>
<dbReference type="Proteomes" id="UP000199371">
    <property type="component" value="Unassembled WGS sequence"/>
</dbReference>
<accession>A0A1H6K707</accession>
<dbReference type="STRING" id="173990.SAMN05660691_00912"/>
<keyword evidence="4 5" id="KW-0472">Membrane</keyword>
<dbReference type="PANTHER" id="PTHR10361:SF24">
    <property type="entry name" value="P3 PROTEIN"/>
    <property type="match status" value="1"/>
</dbReference>
<evidence type="ECO:0000256" key="5">
    <source>
        <dbReference type="SAM" id="Phobius"/>
    </source>
</evidence>
<dbReference type="Pfam" id="PF01758">
    <property type="entry name" value="SBF"/>
    <property type="match status" value="1"/>
</dbReference>
<feature type="transmembrane region" description="Helical" evidence="5">
    <location>
        <begin position="136"/>
        <end position="156"/>
    </location>
</feature>
<evidence type="ECO:0000256" key="1">
    <source>
        <dbReference type="ARBA" id="ARBA00004141"/>
    </source>
</evidence>
<evidence type="ECO:0000256" key="2">
    <source>
        <dbReference type="ARBA" id="ARBA00022692"/>
    </source>
</evidence>
<dbReference type="InterPro" id="IPR002657">
    <property type="entry name" value="BilAc:Na_symport/Acr3"/>
</dbReference>
<protein>
    <submittedName>
        <fullName evidence="6">Bile acid:Na+ symporter, BASS family</fullName>
    </submittedName>
</protein>
<gene>
    <name evidence="6" type="ORF">SAMN05660691_00912</name>
</gene>
<dbReference type="Gene3D" id="1.20.1530.20">
    <property type="match status" value="1"/>
</dbReference>
<dbReference type="RefSeq" id="WP_092790714.1">
    <property type="nucleotide sequence ID" value="NZ_FNXF01000003.1"/>
</dbReference>
<evidence type="ECO:0000313" key="6">
    <source>
        <dbReference type="EMBL" id="SEH70877.1"/>
    </source>
</evidence>
<evidence type="ECO:0000256" key="3">
    <source>
        <dbReference type="ARBA" id="ARBA00022989"/>
    </source>
</evidence>
<feature type="transmembrane region" description="Helical" evidence="5">
    <location>
        <begin position="6"/>
        <end position="28"/>
    </location>
</feature>
<sequence>MFETLTQIGLPIALILIMAGVGLSLTPADFQRVFRQPRGFLLGAFAQVLLLPLAAVAIIALFKLEGELAIGLFILALCPGGTTSNLYSYLCKADVGLSVSLTAVIGFITPITIPLLGAWAIGYYSDAESMLSLPVLSTWFKLMIITVFPVLLGMALRAKWPAFARRAEPLISKFSVVVLALLIVSIALDLGDALWVYLAKAGPAALTLNLLTMLLGYLLGNYLLHSEAQARTVCLEVGLQNGTLALLVTTGILQNQPMSVAPSVYSLLMFVSATLFTLLVLRKDQRIAPAIKNR</sequence>
<dbReference type="OrthoDB" id="9806785at2"/>
<feature type="transmembrane region" description="Helical" evidence="5">
    <location>
        <begin position="259"/>
        <end position="281"/>
    </location>
</feature>
<dbReference type="AlphaFoldDB" id="A0A1H6K707"/>
<evidence type="ECO:0000313" key="7">
    <source>
        <dbReference type="Proteomes" id="UP000199371"/>
    </source>
</evidence>
<dbReference type="InterPro" id="IPR038770">
    <property type="entry name" value="Na+/solute_symporter_sf"/>
</dbReference>
<feature type="transmembrane region" description="Helical" evidence="5">
    <location>
        <begin position="68"/>
        <end position="87"/>
    </location>
</feature>
<organism evidence="6 7">
    <name type="scientific">Rheinheimera pacifica</name>
    <dbReference type="NCBI Taxonomy" id="173990"/>
    <lineage>
        <taxon>Bacteria</taxon>
        <taxon>Pseudomonadati</taxon>
        <taxon>Pseudomonadota</taxon>
        <taxon>Gammaproteobacteria</taxon>
        <taxon>Chromatiales</taxon>
        <taxon>Chromatiaceae</taxon>
        <taxon>Rheinheimera</taxon>
    </lineage>
</organism>
<keyword evidence="7" id="KW-1185">Reference proteome</keyword>
<feature type="transmembrane region" description="Helical" evidence="5">
    <location>
        <begin position="99"/>
        <end position="124"/>
    </location>
</feature>
<dbReference type="InterPro" id="IPR004710">
    <property type="entry name" value="Bilac:Na_transpt"/>
</dbReference>
<feature type="transmembrane region" description="Helical" evidence="5">
    <location>
        <begin position="176"/>
        <end position="198"/>
    </location>
</feature>
<feature type="transmembrane region" description="Helical" evidence="5">
    <location>
        <begin position="40"/>
        <end position="62"/>
    </location>
</feature>
<dbReference type="GO" id="GO:0016020">
    <property type="term" value="C:membrane"/>
    <property type="evidence" value="ECO:0007669"/>
    <property type="project" value="UniProtKB-SubCell"/>
</dbReference>
<feature type="transmembrane region" description="Helical" evidence="5">
    <location>
        <begin position="204"/>
        <end position="224"/>
    </location>
</feature>